<protein>
    <submittedName>
        <fullName evidence="2">Uncharacterized protein</fullName>
    </submittedName>
</protein>
<proteinExistence type="predicted"/>
<dbReference type="Proteomes" id="UP000000328">
    <property type="component" value="Chromosome"/>
</dbReference>
<evidence type="ECO:0000313" key="3">
    <source>
        <dbReference type="Proteomes" id="UP000000328"/>
    </source>
</evidence>
<reference evidence="2 3" key="1">
    <citation type="journal article" date="2010" name="Cell Res.">
        <title>Complete genome sequence of the rifamycin SV-producing Amycolatopsis mediterranei U32 revealed its genetic characteristics in phylogeny and metabolism.</title>
        <authorList>
            <person name="Zhao W."/>
            <person name="Zhong Y."/>
            <person name="Yuan H."/>
            <person name="Wang J."/>
            <person name="Zheng H."/>
            <person name="Wang Y."/>
            <person name="Cen X."/>
            <person name="Xu F."/>
            <person name="Bai J."/>
            <person name="Han X."/>
            <person name="Lu G."/>
            <person name="Zhu Y."/>
            <person name="Shao Z."/>
            <person name="Yan H."/>
            <person name="Li C."/>
            <person name="Peng N."/>
            <person name="Zhang Z."/>
            <person name="Zhang Y."/>
            <person name="Lin W."/>
            <person name="Fan Y."/>
            <person name="Qin Z."/>
            <person name="Hu Y."/>
            <person name="Zhu B."/>
            <person name="Wang S."/>
            <person name="Ding X."/>
            <person name="Zhao G.P."/>
        </authorList>
    </citation>
    <scope>NUCLEOTIDE SEQUENCE [LARGE SCALE GENOMIC DNA]</scope>
    <source>
        <strain evidence="3">U-32</strain>
    </source>
</reference>
<accession>A0A0H3DEU5</accession>
<dbReference type="AlphaFoldDB" id="A0A0H3DEU5"/>
<gene>
    <name evidence="2" type="ordered locus">AMED_7507</name>
</gene>
<dbReference type="KEGG" id="amd:AMED_7507"/>
<organism evidence="2 3">
    <name type="scientific">Amycolatopsis mediterranei (strain U-32)</name>
    <dbReference type="NCBI Taxonomy" id="749927"/>
    <lineage>
        <taxon>Bacteria</taxon>
        <taxon>Bacillati</taxon>
        <taxon>Actinomycetota</taxon>
        <taxon>Actinomycetes</taxon>
        <taxon>Pseudonocardiales</taxon>
        <taxon>Pseudonocardiaceae</taxon>
        <taxon>Amycolatopsis</taxon>
    </lineage>
</organism>
<feature type="region of interest" description="Disordered" evidence="1">
    <location>
        <begin position="36"/>
        <end position="65"/>
    </location>
</feature>
<sequence length="65" mass="6925">MIEGRDDLVLRGRPDDDLVDVDVDVDVDVRRLTAPSRSAGVPSLQLSGQLSASTDFGADRDGLQA</sequence>
<dbReference type="GeneID" id="92875141"/>
<evidence type="ECO:0000313" key="2">
    <source>
        <dbReference type="EMBL" id="ADJ49221.1"/>
    </source>
</evidence>
<evidence type="ECO:0000256" key="1">
    <source>
        <dbReference type="SAM" id="MobiDB-lite"/>
    </source>
</evidence>
<dbReference type="EMBL" id="CP002000">
    <property type="protein sequence ID" value="ADJ49221.1"/>
    <property type="molecule type" value="Genomic_DNA"/>
</dbReference>
<feature type="compositionally biased region" description="Polar residues" evidence="1">
    <location>
        <begin position="44"/>
        <end position="54"/>
    </location>
</feature>
<dbReference type="HOGENOM" id="CLU_2840038_0_0_11"/>
<dbReference type="RefSeq" id="WP_013229264.1">
    <property type="nucleotide sequence ID" value="NC_014318.1"/>
</dbReference>
<name>A0A0H3DEU5_AMYMU</name>
<dbReference type="PATRIC" id="fig|749927.5.peg.7805"/>